<organism evidence="1 2">
    <name type="scientific">Sabulicella glaciei</name>
    <dbReference type="NCBI Taxonomy" id="2984948"/>
    <lineage>
        <taxon>Bacteria</taxon>
        <taxon>Pseudomonadati</taxon>
        <taxon>Pseudomonadota</taxon>
        <taxon>Alphaproteobacteria</taxon>
        <taxon>Acetobacterales</taxon>
        <taxon>Acetobacteraceae</taxon>
        <taxon>Sabulicella</taxon>
    </lineage>
</organism>
<protein>
    <recommendedName>
        <fullName evidence="3">Peptidase C39-like domain-containing protein</fullName>
    </recommendedName>
</protein>
<dbReference type="Proteomes" id="UP001526430">
    <property type="component" value="Unassembled WGS sequence"/>
</dbReference>
<sequence>MTPPFFAQWESATLVADFLAGRDAATDPHWTGSGADSATEYATWASHLCGMACLKMALATRGEAHRIHDLRRAVQARGGYVVEGEAIHGLIYAGAVSFLQERGIPARIVLDEPTEDIPAKLAGGRLFIASVHASIRRPETQPPQRGGHLVLVFGVDEAGRLRFHNPSGDTEDTRRDVRMTLSTFSRFHAERGILLG</sequence>
<dbReference type="EMBL" id="JAPFQI010000012">
    <property type="protein sequence ID" value="MCW8086916.1"/>
    <property type="molecule type" value="Genomic_DNA"/>
</dbReference>
<accession>A0ABT3NXM3</accession>
<reference evidence="1 2" key="1">
    <citation type="submission" date="2022-10" db="EMBL/GenBank/DDBJ databases">
        <title>Roseococcus glaciei nov., sp. nov., isolated from glacier.</title>
        <authorList>
            <person name="Liu Q."/>
            <person name="Xin Y.-H."/>
        </authorList>
    </citation>
    <scope>NUCLEOTIDE SEQUENCE [LARGE SCALE GENOMIC DNA]</scope>
    <source>
        <strain evidence="1 2">MDT2-1-1</strain>
    </source>
</reference>
<evidence type="ECO:0000313" key="2">
    <source>
        <dbReference type="Proteomes" id="UP001526430"/>
    </source>
</evidence>
<name>A0ABT3NXM3_9PROT</name>
<dbReference type="Gene3D" id="3.90.70.10">
    <property type="entry name" value="Cysteine proteinases"/>
    <property type="match status" value="1"/>
</dbReference>
<gene>
    <name evidence="1" type="ORF">OF850_14870</name>
</gene>
<evidence type="ECO:0008006" key="3">
    <source>
        <dbReference type="Google" id="ProtNLM"/>
    </source>
</evidence>
<dbReference type="RefSeq" id="WP_301591055.1">
    <property type="nucleotide sequence ID" value="NZ_JAPFQI010000012.1"/>
</dbReference>
<keyword evidence="2" id="KW-1185">Reference proteome</keyword>
<comment type="caution">
    <text evidence="1">The sequence shown here is derived from an EMBL/GenBank/DDBJ whole genome shotgun (WGS) entry which is preliminary data.</text>
</comment>
<proteinExistence type="predicted"/>
<evidence type="ECO:0000313" key="1">
    <source>
        <dbReference type="EMBL" id="MCW8086916.1"/>
    </source>
</evidence>